<gene>
    <name evidence="4" type="ORF">ABTW24_21470</name>
</gene>
<evidence type="ECO:0000313" key="4">
    <source>
        <dbReference type="EMBL" id="MEZ0454175.1"/>
    </source>
</evidence>
<evidence type="ECO:0000256" key="2">
    <source>
        <dbReference type="SAM" id="MobiDB-lite"/>
    </source>
</evidence>
<dbReference type="EMBL" id="JBEOQB010000007">
    <property type="protein sequence ID" value="MEZ0454175.1"/>
    <property type="molecule type" value="Genomic_DNA"/>
</dbReference>
<keyword evidence="3" id="KW-0472">Membrane</keyword>
<dbReference type="RefSeq" id="WP_370482806.1">
    <property type="nucleotide sequence ID" value="NZ_JBEOQA010000002.1"/>
</dbReference>
<feature type="region of interest" description="Disordered" evidence="2">
    <location>
        <begin position="186"/>
        <end position="207"/>
    </location>
</feature>
<keyword evidence="1" id="KW-0175">Coiled coil</keyword>
<evidence type="ECO:0000256" key="1">
    <source>
        <dbReference type="SAM" id="Coils"/>
    </source>
</evidence>
<dbReference type="Proteomes" id="UP001566204">
    <property type="component" value="Unassembled WGS sequence"/>
</dbReference>
<feature type="transmembrane region" description="Helical" evidence="3">
    <location>
        <begin position="107"/>
        <end position="129"/>
    </location>
</feature>
<protein>
    <recommendedName>
        <fullName evidence="6">Mobilization protein</fullName>
    </recommendedName>
</protein>
<proteinExistence type="predicted"/>
<keyword evidence="3" id="KW-1133">Transmembrane helix</keyword>
<sequence length="207" mass="23948">MNGRELQTAVKDQQEIVVLMDKRVQQLEKQQSETKDYSEELAQINKKLEHIVKGETLVGLKASILKHVEATGHLVTALDEQKKLIGEMPQKTKMTVEHRITGRQRPYIITGAVLILISVLSLFASFRLWRANSALHDSDIKIRMVRLLYPQESLDIDSIYNNNPKQLKIWVKQEEERLLAIRKAEESARQSTEQAKRAKEKLEQLRK</sequence>
<keyword evidence="3" id="KW-0812">Transmembrane</keyword>
<accession>A0ABV4HKM3</accession>
<keyword evidence="5" id="KW-1185">Reference proteome</keyword>
<name>A0ABV4HKM3_9SPHI</name>
<organism evidence="4 5">
    <name type="scientific">Sphingobacterium thalpophilum</name>
    <dbReference type="NCBI Taxonomy" id="259"/>
    <lineage>
        <taxon>Bacteria</taxon>
        <taxon>Pseudomonadati</taxon>
        <taxon>Bacteroidota</taxon>
        <taxon>Sphingobacteriia</taxon>
        <taxon>Sphingobacteriales</taxon>
        <taxon>Sphingobacteriaceae</taxon>
        <taxon>Sphingobacterium</taxon>
    </lineage>
</organism>
<evidence type="ECO:0000313" key="5">
    <source>
        <dbReference type="Proteomes" id="UP001566204"/>
    </source>
</evidence>
<reference evidence="4 5" key="1">
    <citation type="submission" date="2024-06" db="EMBL/GenBank/DDBJ databases">
        <title>Soil Sphingobacterium thalpophilum.</title>
        <authorList>
            <person name="Yang J."/>
            <person name="Li J."/>
        </authorList>
    </citation>
    <scope>NUCLEOTIDE SEQUENCE [LARGE SCALE GENOMIC DNA]</scope>
    <source>
        <strain evidence="4 5">22g91tb</strain>
    </source>
</reference>
<evidence type="ECO:0000256" key="3">
    <source>
        <dbReference type="SAM" id="Phobius"/>
    </source>
</evidence>
<evidence type="ECO:0008006" key="6">
    <source>
        <dbReference type="Google" id="ProtNLM"/>
    </source>
</evidence>
<feature type="coiled-coil region" evidence="1">
    <location>
        <begin position="10"/>
        <end position="47"/>
    </location>
</feature>
<comment type="caution">
    <text evidence="4">The sequence shown here is derived from an EMBL/GenBank/DDBJ whole genome shotgun (WGS) entry which is preliminary data.</text>
</comment>